<comment type="caution">
    <text evidence="1">The sequence shown here is derived from an EMBL/GenBank/DDBJ whole genome shotgun (WGS) entry which is preliminary data.</text>
</comment>
<dbReference type="OrthoDB" id="263560at2759"/>
<protein>
    <submittedName>
        <fullName evidence="1">Uncharacterized protein</fullName>
    </submittedName>
</protein>
<sequence>MAEDGSIEEVAQKILMVMHEECLEANYQSVENLRTSMPPPVAHVRPAFIE</sequence>
<dbReference type="Proteomes" id="UP000187203">
    <property type="component" value="Unassembled WGS sequence"/>
</dbReference>
<proteinExistence type="predicted"/>
<dbReference type="STRING" id="93759.A0A1R3L456"/>
<evidence type="ECO:0000313" key="2">
    <source>
        <dbReference type="Proteomes" id="UP000187203"/>
    </source>
</evidence>
<reference evidence="2" key="1">
    <citation type="submission" date="2013-09" db="EMBL/GenBank/DDBJ databases">
        <title>Corchorus olitorius genome sequencing.</title>
        <authorList>
            <person name="Alam M."/>
            <person name="Haque M.S."/>
            <person name="Islam M.S."/>
            <person name="Emdad E.M."/>
            <person name="Islam M.M."/>
            <person name="Ahmed B."/>
            <person name="Halim A."/>
            <person name="Hossen Q.M.M."/>
            <person name="Hossain M.Z."/>
            <person name="Ahmed R."/>
            <person name="Khan M.M."/>
            <person name="Islam R."/>
            <person name="Rashid M.M."/>
            <person name="Khan S.A."/>
            <person name="Rahman M.S."/>
            <person name="Alam M."/>
            <person name="Yahiya A.S."/>
            <person name="Khan M.S."/>
            <person name="Azam M.S."/>
            <person name="Haque T."/>
            <person name="Lashkar M.Z.H."/>
            <person name="Akhand A.I."/>
            <person name="Morshed G."/>
            <person name="Roy S."/>
            <person name="Uddin K.S."/>
            <person name="Rabeya T."/>
            <person name="Hossain A.S."/>
            <person name="Chowdhury A."/>
            <person name="Snigdha A.R."/>
            <person name="Mortoza M.S."/>
            <person name="Matin S.A."/>
            <person name="Hoque S.M.E."/>
            <person name="Islam M.K."/>
            <person name="Roy D.K."/>
            <person name="Haider R."/>
            <person name="Moosa M.M."/>
            <person name="Elias S.M."/>
            <person name="Hasan A.M."/>
            <person name="Jahan S."/>
            <person name="Shafiuddin M."/>
            <person name="Mahmood N."/>
            <person name="Shommy N.S."/>
        </authorList>
    </citation>
    <scope>NUCLEOTIDE SEQUENCE [LARGE SCALE GENOMIC DNA]</scope>
    <source>
        <strain evidence="2">cv. O-4</strain>
    </source>
</reference>
<name>A0A1R3L456_9ROSI</name>
<dbReference type="EMBL" id="AWUE01001918">
    <property type="protein sequence ID" value="OMP14133.1"/>
    <property type="molecule type" value="Genomic_DNA"/>
</dbReference>
<gene>
    <name evidence="1" type="ORF">COLO4_00267</name>
</gene>
<accession>A0A1R3L456</accession>
<evidence type="ECO:0000313" key="1">
    <source>
        <dbReference type="EMBL" id="OMP14133.1"/>
    </source>
</evidence>
<organism evidence="1 2">
    <name type="scientific">Corchorus olitorius</name>
    <dbReference type="NCBI Taxonomy" id="93759"/>
    <lineage>
        <taxon>Eukaryota</taxon>
        <taxon>Viridiplantae</taxon>
        <taxon>Streptophyta</taxon>
        <taxon>Embryophyta</taxon>
        <taxon>Tracheophyta</taxon>
        <taxon>Spermatophyta</taxon>
        <taxon>Magnoliopsida</taxon>
        <taxon>eudicotyledons</taxon>
        <taxon>Gunneridae</taxon>
        <taxon>Pentapetalae</taxon>
        <taxon>rosids</taxon>
        <taxon>malvids</taxon>
        <taxon>Malvales</taxon>
        <taxon>Malvaceae</taxon>
        <taxon>Grewioideae</taxon>
        <taxon>Apeibeae</taxon>
        <taxon>Corchorus</taxon>
    </lineage>
</organism>
<keyword evidence="2" id="KW-1185">Reference proteome</keyword>
<dbReference type="AlphaFoldDB" id="A0A1R3L456"/>